<proteinExistence type="inferred from homology"/>
<dbReference type="GO" id="GO:0060271">
    <property type="term" value="P:cilium assembly"/>
    <property type="evidence" value="ECO:0007669"/>
    <property type="project" value="TreeGrafter"/>
</dbReference>
<keyword evidence="5" id="KW-1185">Reference proteome</keyword>
<protein>
    <recommendedName>
        <fullName evidence="3">DUF3719 domain-containing protein</fullName>
    </recommendedName>
</protein>
<feature type="compositionally biased region" description="Basic residues" evidence="2">
    <location>
        <begin position="696"/>
        <end position="711"/>
    </location>
</feature>
<sequence>MISRHRRKQGSQLLQITETSVSEGSSGLFIPTKDAVSSESTVQSYSGFSTDVSSVMSWGFDEYDRVATHRVQQLFKDIDEVLYGEKTDILLKGLKEECQEWSSAFPHLRIRGKQVVIPTDDGYGWYTNSLYKSSDAPTVGQARKNELTELNILGTKAPFSVTTACEGNIPGKPHPGISPVVHIEEEEGGEDVNMSEGIMEEYLAFDCRDIEEELYEANLALSFDKLNLGRPPISPFNCMSNALLAYLFDDVWREVVGCMEGLIRKHWEKSLSVAEARGLFIETTNVEPLSPFQQYESLPIPLPRMPLSKMHPSTLSMAARSQTASTGPQWNLNSIMTIQGIPLQHRNLSLIDKSHDLDENPQLRPTSGAMISSRPWLGHPQEHSTSSLTHSSQTNRRRNPPRILHPINSNSSSRSGTPRMDDVVRGTHLATASDQLTPSPVPFSRNHLLPPIGTTSDLERPSTSGSQRHTPDSHFRSIMDHSNQRILRRGSPGTGPSLHGRDLEPKIGITTPLWYVSSLHRALLPLCHPVPVGASPGFRGAVGGWKRGRPVDQAAPRRGATRCSGPECGIPSGRCRAGAAEAAETWREVTLPPPPALQKRKRGRTRDEWGRIRGALRLTQPGGDLIPSGHCRAGAAEATGTRQEVPPPSGSSEKETRPNERRRGPAAKTPSGGKEAEGAAPLGPWPPRSWGELAVRRRRPSRARTTKRGSP</sequence>
<feature type="region of interest" description="Disordered" evidence="2">
    <location>
        <begin position="591"/>
        <end position="711"/>
    </location>
</feature>
<evidence type="ECO:0000256" key="1">
    <source>
        <dbReference type="ARBA" id="ARBA00008309"/>
    </source>
</evidence>
<comment type="caution">
    <text evidence="4">The sequence shown here is derived from an EMBL/GenBank/DDBJ whole genome shotgun (WGS) entry which is preliminary data.</text>
</comment>
<dbReference type="InterPro" id="IPR022194">
    <property type="entry name" value="DUF3719"/>
</dbReference>
<gene>
    <name evidence="4" type="ORF">NDU88_009280</name>
</gene>
<dbReference type="EMBL" id="JANPWB010000010">
    <property type="protein sequence ID" value="KAJ1142968.1"/>
    <property type="molecule type" value="Genomic_DNA"/>
</dbReference>
<dbReference type="PANTHER" id="PTHR31997">
    <property type="entry name" value="AGAP003710-PA"/>
    <property type="match status" value="1"/>
</dbReference>
<organism evidence="4 5">
    <name type="scientific">Pleurodeles waltl</name>
    <name type="common">Iberian ribbed newt</name>
    <dbReference type="NCBI Taxonomy" id="8319"/>
    <lineage>
        <taxon>Eukaryota</taxon>
        <taxon>Metazoa</taxon>
        <taxon>Chordata</taxon>
        <taxon>Craniata</taxon>
        <taxon>Vertebrata</taxon>
        <taxon>Euteleostomi</taxon>
        <taxon>Amphibia</taxon>
        <taxon>Batrachia</taxon>
        <taxon>Caudata</taxon>
        <taxon>Salamandroidea</taxon>
        <taxon>Salamandridae</taxon>
        <taxon>Pleurodelinae</taxon>
        <taxon>Pleurodeles</taxon>
    </lineage>
</organism>
<evidence type="ECO:0000259" key="3">
    <source>
        <dbReference type="Pfam" id="PF12516"/>
    </source>
</evidence>
<feature type="compositionally biased region" description="Low complexity" evidence="2">
    <location>
        <begin position="383"/>
        <end position="392"/>
    </location>
</feature>
<feature type="compositionally biased region" description="Polar residues" evidence="2">
    <location>
        <begin position="453"/>
        <end position="468"/>
    </location>
</feature>
<feature type="compositionally biased region" description="Basic and acidic residues" evidence="2">
    <location>
        <begin position="652"/>
        <end position="663"/>
    </location>
</feature>
<comment type="similarity">
    <text evidence="1">Belongs to the FAM149 family.</text>
</comment>
<accession>A0AAV7QWX8</accession>
<evidence type="ECO:0000256" key="2">
    <source>
        <dbReference type="SAM" id="MobiDB-lite"/>
    </source>
</evidence>
<feature type="region of interest" description="Disordered" evidence="2">
    <location>
        <begin position="356"/>
        <end position="475"/>
    </location>
</feature>
<dbReference type="InterPro" id="IPR039630">
    <property type="entry name" value="FAM149"/>
</dbReference>
<name>A0AAV7QWX8_PLEWA</name>
<evidence type="ECO:0000313" key="4">
    <source>
        <dbReference type="EMBL" id="KAJ1142968.1"/>
    </source>
</evidence>
<dbReference type="PANTHER" id="PTHR31997:SF0">
    <property type="entry name" value="PRIMARY CILIUM ASSEMBLY PROTEIN FAM149B1"/>
    <property type="match status" value="1"/>
</dbReference>
<dbReference type="GO" id="GO:0061512">
    <property type="term" value="P:protein localization to cilium"/>
    <property type="evidence" value="ECO:0007669"/>
    <property type="project" value="TreeGrafter"/>
</dbReference>
<dbReference type="Proteomes" id="UP001066276">
    <property type="component" value="Chromosome 6"/>
</dbReference>
<feature type="compositionally biased region" description="Polar residues" evidence="2">
    <location>
        <begin position="407"/>
        <end position="416"/>
    </location>
</feature>
<evidence type="ECO:0000313" key="5">
    <source>
        <dbReference type="Proteomes" id="UP001066276"/>
    </source>
</evidence>
<feature type="domain" description="DUF3719" evidence="3">
    <location>
        <begin position="82"/>
        <end position="134"/>
    </location>
</feature>
<dbReference type="AlphaFoldDB" id="A0AAV7QWX8"/>
<reference evidence="4" key="1">
    <citation type="journal article" date="2022" name="bioRxiv">
        <title>Sequencing and chromosome-scale assembly of the giantPleurodeles waltlgenome.</title>
        <authorList>
            <person name="Brown T."/>
            <person name="Elewa A."/>
            <person name="Iarovenko S."/>
            <person name="Subramanian E."/>
            <person name="Araus A.J."/>
            <person name="Petzold A."/>
            <person name="Susuki M."/>
            <person name="Suzuki K.-i.T."/>
            <person name="Hayashi T."/>
            <person name="Toyoda A."/>
            <person name="Oliveira C."/>
            <person name="Osipova E."/>
            <person name="Leigh N.D."/>
            <person name="Simon A."/>
            <person name="Yun M.H."/>
        </authorList>
    </citation>
    <scope>NUCLEOTIDE SEQUENCE</scope>
    <source>
        <strain evidence="4">20211129_DDA</strain>
        <tissue evidence="4">Liver</tissue>
    </source>
</reference>
<dbReference type="Pfam" id="PF12516">
    <property type="entry name" value="DUF3719"/>
    <property type="match status" value="1"/>
</dbReference>